<dbReference type="Proteomes" id="UP000288805">
    <property type="component" value="Unassembled WGS sequence"/>
</dbReference>
<reference evidence="3 4" key="1">
    <citation type="journal article" date="2018" name="PLoS Genet.">
        <title>Population sequencing reveals clonal diversity and ancestral inbreeding in the grapevine cultivar Chardonnay.</title>
        <authorList>
            <person name="Roach M.J."/>
            <person name="Johnson D.L."/>
            <person name="Bohlmann J."/>
            <person name="van Vuuren H.J."/>
            <person name="Jones S.J."/>
            <person name="Pretorius I.S."/>
            <person name="Schmidt S.A."/>
            <person name="Borneman A.R."/>
        </authorList>
    </citation>
    <scope>NUCLEOTIDE SEQUENCE [LARGE SCALE GENOMIC DNA]</scope>
    <source>
        <strain evidence="4">cv. Chardonnay</strain>
        <tissue evidence="3">Leaf</tissue>
    </source>
</reference>
<evidence type="ECO:0000313" key="3">
    <source>
        <dbReference type="EMBL" id="RVW38398.1"/>
    </source>
</evidence>
<feature type="region of interest" description="Disordered" evidence="1">
    <location>
        <begin position="92"/>
        <end position="140"/>
    </location>
</feature>
<sequence length="264" mass="28715">MKVKREETLGNLQKLEHCVVASWKASTEGEEDLESLGRFWAKSWGLRGNLGLAKLEKDRFLLEFEDLEEAGRVVSSGNCSMGELQVKRWVSRGRVRPGDGKPRSKLDNQGLASTGKILSGSSSLGPIMGPKEARRAGGLGLANGPLGLKLKGVANREDGPEASPSSRRWLKKWAAMPQAKAQSRQKIKPQSKGPIISMGCQKLIDLEGKARAGPVSLAAQASSNDSQEKGYLLERTISKNGNSSEIEPFVAWESEDLRKQANFC</sequence>
<dbReference type="EMBL" id="QGNW01001507">
    <property type="protein sequence ID" value="RVW38398.1"/>
    <property type="molecule type" value="Genomic_DNA"/>
</dbReference>
<gene>
    <name evidence="3" type="ORF">CK203_090292</name>
</gene>
<dbReference type="Pfam" id="PF14111">
    <property type="entry name" value="DUF4283"/>
    <property type="match status" value="1"/>
</dbReference>
<organism evidence="3 4">
    <name type="scientific">Vitis vinifera</name>
    <name type="common">Grape</name>
    <dbReference type="NCBI Taxonomy" id="29760"/>
    <lineage>
        <taxon>Eukaryota</taxon>
        <taxon>Viridiplantae</taxon>
        <taxon>Streptophyta</taxon>
        <taxon>Embryophyta</taxon>
        <taxon>Tracheophyta</taxon>
        <taxon>Spermatophyta</taxon>
        <taxon>Magnoliopsida</taxon>
        <taxon>eudicotyledons</taxon>
        <taxon>Gunneridae</taxon>
        <taxon>Pentapetalae</taxon>
        <taxon>rosids</taxon>
        <taxon>Vitales</taxon>
        <taxon>Vitaceae</taxon>
        <taxon>Viteae</taxon>
        <taxon>Vitis</taxon>
    </lineage>
</organism>
<evidence type="ECO:0000313" key="4">
    <source>
        <dbReference type="Proteomes" id="UP000288805"/>
    </source>
</evidence>
<dbReference type="AlphaFoldDB" id="A0A438DT13"/>
<protein>
    <recommendedName>
        <fullName evidence="2">DUF4283 domain-containing protein</fullName>
    </recommendedName>
</protein>
<accession>A0A438DT13</accession>
<evidence type="ECO:0000259" key="2">
    <source>
        <dbReference type="Pfam" id="PF14111"/>
    </source>
</evidence>
<feature type="domain" description="DUF4283" evidence="2">
    <location>
        <begin position="13"/>
        <end position="85"/>
    </location>
</feature>
<evidence type="ECO:0000256" key="1">
    <source>
        <dbReference type="SAM" id="MobiDB-lite"/>
    </source>
</evidence>
<feature type="compositionally biased region" description="Basic and acidic residues" evidence="1">
    <location>
        <begin position="96"/>
        <end position="106"/>
    </location>
</feature>
<comment type="caution">
    <text evidence="3">The sequence shown here is derived from an EMBL/GenBank/DDBJ whole genome shotgun (WGS) entry which is preliminary data.</text>
</comment>
<name>A0A438DT13_VITVI</name>
<proteinExistence type="predicted"/>
<dbReference type="InterPro" id="IPR025558">
    <property type="entry name" value="DUF4283"/>
</dbReference>